<feature type="transmembrane region" description="Helical" evidence="1">
    <location>
        <begin position="487"/>
        <end position="505"/>
    </location>
</feature>
<dbReference type="Proteomes" id="UP000006640">
    <property type="component" value="Chromosome"/>
</dbReference>
<feature type="transmembrane region" description="Helical" evidence="1">
    <location>
        <begin position="455"/>
        <end position="475"/>
    </location>
</feature>
<reference evidence="2 3" key="1">
    <citation type="submission" date="2010-01" db="EMBL/GenBank/DDBJ databases">
        <title>The complete genome of Thermobispora bispora DSM 43833.</title>
        <authorList>
            <consortium name="US DOE Joint Genome Institute (JGI-PGF)"/>
            <person name="Lucas S."/>
            <person name="Copeland A."/>
            <person name="Lapidus A."/>
            <person name="Glavina del Rio T."/>
            <person name="Dalin E."/>
            <person name="Tice H."/>
            <person name="Bruce D."/>
            <person name="Goodwin L."/>
            <person name="Pitluck S."/>
            <person name="Kyrpides N."/>
            <person name="Mavromatis K."/>
            <person name="Ivanova N."/>
            <person name="Mikhailova N."/>
            <person name="Chertkov O."/>
            <person name="Brettin T."/>
            <person name="Detter J.C."/>
            <person name="Han C."/>
            <person name="Larimer F."/>
            <person name="Land M."/>
            <person name="Hauser L."/>
            <person name="Markowitz V."/>
            <person name="Cheng J.-F."/>
            <person name="Hugenholtz P."/>
            <person name="Woyke T."/>
            <person name="Wu D."/>
            <person name="Jando M."/>
            <person name="Schneider S."/>
            <person name="Klenk H.-P."/>
            <person name="Eisen J.A."/>
        </authorList>
    </citation>
    <scope>NUCLEOTIDE SEQUENCE [LARGE SCALE GENOMIC DNA]</scope>
    <source>
        <strain evidence="3">ATCC 19993 / DSM 43833 / CBS 139.67 / JCM 10125 / KCTC 9307 / NBRC 14880 / R51</strain>
    </source>
</reference>
<feature type="transmembrane region" description="Helical" evidence="1">
    <location>
        <begin position="352"/>
        <end position="374"/>
    </location>
</feature>
<organism evidence="2 3">
    <name type="scientific">Thermobispora bispora (strain ATCC 19993 / DSM 43833 / CBS 139.67 / JCM 10125 / KCTC 9307 / NBRC 14880 / R51)</name>
    <dbReference type="NCBI Taxonomy" id="469371"/>
    <lineage>
        <taxon>Bacteria</taxon>
        <taxon>Bacillati</taxon>
        <taxon>Actinomycetota</taxon>
        <taxon>Actinomycetes</taxon>
        <taxon>Streptosporangiales</taxon>
        <taxon>Streptosporangiaceae</taxon>
        <taxon>Thermobispora</taxon>
    </lineage>
</organism>
<evidence type="ECO:0000313" key="2">
    <source>
        <dbReference type="EMBL" id="ADG87455.1"/>
    </source>
</evidence>
<dbReference type="STRING" id="469371.Tbis_0730"/>
<dbReference type="EMBL" id="CP001874">
    <property type="protein sequence ID" value="ADG87455.1"/>
    <property type="molecule type" value="Genomic_DNA"/>
</dbReference>
<gene>
    <name evidence="2" type="ordered locus">Tbis_0730</name>
</gene>
<keyword evidence="1" id="KW-0812">Transmembrane</keyword>
<dbReference type="KEGG" id="tbi:Tbis_0730"/>
<dbReference type="eggNOG" id="COG1287">
    <property type="taxonomic scope" value="Bacteria"/>
</dbReference>
<evidence type="ECO:0000256" key="1">
    <source>
        <dbReference type="SAM" id="Phobius"/>
    </source>
</evidence>
<feature type="transmembrane region" description="Helical" evidence="1">
    <location>
        <begin position="255"/>
        <end position="276"/>
    </location>
</feature>
<feature type="transmembrane region" description="Helical" evidence="1">
    <location>
        <begin position="546"/>
        <end position="564"/>
    </location>
</feature>
<keyword evidence="1" id="KW-0472">Membrane</keyword>
<dbReference type="AlphaFoldDB" id="D6Y5V9"/>
<name>D6Y5V9_THEBD</name>
<feature type="transmembrane region" description="Helical" evidence="1">
    <location>
        <begin position="386"/>
        <end position="407"/>
    </location>
</feature>
<feature type="transmembrane region" description="Helical" evidence="1">
    <location>
        <begin position="150"/>
        <end position="175"/>
    </location>
</feature>
<evidence type="ECO:0000313" key="3">
    <source>
        <dbReference type="Proteomes" id="UP000006640"/>
    </source>
</evidence>
<protein>
    <recommendedName>
        <fullName evidence="4">Glycosyltransferase RgtA/B/C/D-like domain-containing protein</fullName>
    </recommendedName>
</protein>
<feature type="transmembrane region" description="Helical" evidence="1">
    <location>
        <begin position="187"/>
        <end position="203"/>
    </location>
</feature>
<feature type="transmembrane region" description="Helical" evidence="1">
    <location>
        <begin position="517"/>
        <end position="534"/>
    </location>
</feature>
<dbReference type="HOGENOM" id="CLU_395242_0_0_11"/>
<proteinExistence type="predicted"/>
<feature type="transmembrane region" description="Helical" evidence="1">
    <location>
        <begin position="215"/>
        <end position="234"/>
    </location>
</feature>
<sequence length="700" mass="73064">MLAAVSAVPVLALSGWLLAGLPLLLLGRFRPLPMAVLGGGLAVLLCRYALRRLPPIPGATPRRTAAVLGIAAASGVFNGVLHSEQLVVRRDPATYAQYAIWLARHGSLPIPAGDFGGPDPALHFGSMGFYATAEGVVPQFMPGPPMIYAIGHWIAGIPGLLLVPPVLGALAVLTFAGTVARLAGPRWAAPAALTLAVSLPLLYTSRTTFSEIPSLILLFGAMSLCADALAAAGVRPPGAADRRADAGPAHPAPGVGARALAALSGLAFGLALLVRIDGLRDVLPVLPFAGLLIALGRIARTGGAAHPLLPAVARLGPPLLAGLAAGTGWGFAAGHLLSRPYLGYLSDSLTPLLAIAAGVLAVTAVGTALAPWLVARCGGSRTVRRIAGRLPGPAAALTVAVAAGLAVRPWLHTVRRTPENEADRLTAAFIEAAQRVNGLDPDPTRLYYERSLHWVFWYLGVPAVALAVFAAAVLAGRLLRGREFRWLLPWLIICWTTVTTLWRPAITPDHPWASRRLVPIVIPGLILLAVWGLRRLREAARRSGRPARAVTGLGIVLLIAPAAITSIGTAFTPVGRGEAAATAGLCAALPRDAAVLIIERVTGDRFTQLVRGQCGVPVARVATPAGTDVASPAHVTRLVGKVRRLGRVPVLLAAEPGQLARYGPPVRALRLHTRQDERSLTGPPDGTWSLVFEVWLTVPR</sequence>
<keyword evidence="1" id="KW-1133">Transmembrane helix</keyword>
<keyword evidence="3" id="KW-1185">Reference proteome</keyword>
<evidence type="ECO:0008006" key="4">
    <source>
        <dbReference type="Google" id="ProtNLM"/>
    </source>
</evidence>
<feature type="transmembrane region" description="Helical" evidence="1">
    <location>
        <begin position="311"/>
        <end position="332"/>
    </location>
</feature>
<accession>D6Y5V9</accession>